<evidence type="ECO:0000313" key="3">
    <source>
        <dbReference type="Proteomes" id="UP001375240"/>
    </source>
</evidence>
<dbReference type="EMBL" id="JAVHNQ010000010">
    <property type="protein sequence ID" value="KAK6338039.1"/>
    <property type="molecule type" value="Genomic_DNA"/>
</dbReference>
<proteinExistence type="predicted"/>
<organism evidence="2 3">
    <name type="scientific">Orbilia brochopaga</name>
    <dbReference type="NCBI Taxonomy" id="3140254"/>
    <lineage>
        <taxon>Eukaryota</taxon>
        <taxon>Fungi</taxon>
        <taxon>Dikarya</taxon>
        <taxon>Ascomycota</taxon>
        <taxon>Pezizomycotina</taxon>
        <taxon>Orbiliomycetes</taxon>
        <taxon>Orbiliales</taxon>
        <taxon>Orbiliaceae</taxon>
        <taxon>Orbilia</taxon>
    </lineage>
</organism>
<feature type="region of interest" description="Disordered" evidence="1">
    <location>
        <begin position="1"/>
        <end position="111"/>
    </location>
</feature>
<accession>A0AAV9UCF5</accession>
<dbReference type="AlphaFoldDB" id="A0AAV9UCF5"/>
<feature type="compositionally biased region" description="Polar residues" evidence="1">
    <location>
        <begin position="294"/>
        <end position="306"/>
    </location>
</feature>
<gene>
    <name evidence="2" type="ORF">TWF696_001510</name>
</gene>
<feature type="region of interest" description="Disordered" evidence="1">
    <location>
        <begin position="242"/>
        <end position="319"/>
    </location>
</feature>
<comment type="caution">
    <text evidence="2">The sequence shown here is derived from an EMBL/GenBank/DDBJ whole genome shotgun (WGS) entry which is preliminary data.</text>
</comment>
<evidence type="ECO:0000313" key="2">
    <source>
        <dbReference type="EMBL" id="KAK6338039.1"/>
    </source>
</evidence>
<evidence type="ECO:0000256" key="1">
    <source>
        <dbReference type="SAM" id="MobiDB-lite"/>
    </source>
</evidence>
<reference evidence="2 3" key="1">
    <citation type="submission" date="2019-10" db="EMBL/GenBank/DDBJ databases">
        <authorList>
            <person name="Palmer J.M."/>
        </authorList>
    </citation>
    <scope>NUCLEOTIDE SEQUENCE [LARGE SCALE GENOMIC DNA]</scope>
    <source>
        <strain evidence="2 3">TWF696</strain>
    </source>
</reference>
<keyword evidence="3" id="KW-1185">Reference proteome</keyword>
<protein>
    <submittedName>
        <fullName evidence="2">Uncharacterized protein</fullName>
    </submittedName>
</protein>
<name>A0AAV9UCF5_9PEZI</name>
<dbReference type="Proteomes" id="UP001375240">
    <property type="component" value="Unassembled WGS sequence"/>
</dbReference>
<sequence length="319" mass="35316">MGQANEQRGSKKSCPTEDTPGEPAQGEPEVRVPATMRSRAGDQAVADDTLHMPQPIRALRRDGSDDDAAFLIERGATVEQTGRRGKRQREDVTDVDATERKRRKADGSRHACEAGATEWRYLSTKPVLNAEGVATTTPSTNRPHITARGVVEARRLAEANPGQQYAFDLDKSQGIEQNTLDDPDVQALIAAEEEWIAKDFERTERKFQEEQERRYMQSIERWFDDPGFEHPAAVQGATVDAQPNEADRTHGFNSEETDATGDYTPVSGNPMTSEAIARMQSRPVTPRTPRRGSNGVSLRDLTSSASACHGIFKTPKKER</sequence>